<dbReference type="Pfam" id="PF14697">
    <property type="entry name" value="Fer4_21"/>
    <property type="match status" value="1"/>
</dbReference>
<reference evidence="4 5" key="1">
    <citation type="submission" date="2017-03" db="EMBL/GenBank/DDBJ databases">
        <title>Genome Survey of Euroglyphus maynei.</title>
        <authorList>
            <person name="Arlian L.G."/>
            <person name="Morgan M.S."/>
            <person name="Rider S.D."/>
        </authorList>
    </citation>
    <scope>NUCLEOTIDE SEQUENCE [LARGE SCALE GENOMIC DNA]</scope>
    <source>
        <strain evidence="4">Arlian Lab</strain>
        <tissue evidence="4">Whole body</tissue>
    </source>
</reference>
<evidence type="ECO:0000256" key="2">
    <source>
        <dbReference type="SAM" id="MobiDB-lite"/>
    </source>
</evidence>
<evidence type="ECO:0000259" key="3">
    <source>
        <dbReference type="PROSITE" id="PS51379"/>
    </source>
</evidence>
<comment type="caution">
    <text evidence="4">The sequence shown here is derived from an EMBL/GenBank/DDBJ whole genome shotgun (WGS) entry which is preliminary data.</text>
</comment>
<dbReference type="GO" id="GO:0006212">
    <property type="term" value="P:uracil catabolic process"/>
    <property type="evidence" value="ECO:0007669"/>
    <property type="project" value="TreeGrafter"/>
</dbReference>
<dbReference type="PANTHER" id="PTHR43073:SF2">
    <property type="entry name" value="DIHYDROPYRIMIDINE DEHYDROGENASE [NADP(+)]"/>
    <property type="match status" value="1"/>
</dbReference>
<dbReference type="GO" id="GO:0050661">
    <property type="term" value="F:NADP binding"/>
    <property type="evidence" value="ECO:0007669"/>
    <property type="project" value="TreeGrafter"/>
</dbReference>
<dbReference type="FunFam" id="3.30.70.20:FF:000023">
    <property type="entry name" value="Dihydropyrimidine dehydrogenase [NADP(+)]"/>
    <property type="match status" value="1"/>
</dbReference>
<dbReference type="InterPro" id="IPR017896">
    <property type="entry name" value="4Fe4S_Fe-S-bd"/>
</dbReference>
<evidence type="ECO:0000313" key="4">
    <source>
        <dbReference type="EMBL" id="OTF73953.1"/>
    </source>
</evidence>
<dbReference type="PROSITE" id="PS51379">
    <property type="entry name" value="4FE4S_FER_2"/>
    <property type="match status" value="2"/>
</dbReference>
<accession>A0A1Y3B259</accession>
<evidence type="ECO:0000313" key="5">
    <source>
        <dbReference type="Proteomes" id="UP000194236"/>
    </source>
</evidence>
<feature type="domain" description="4Fe-4S ferredoxin-type" evidence="3">
    <location>
        <begin position="98"/>
        <end position="127"/>
    </location>
</feature>
<name>A0A1Y3B259_EURMA</name>
<dbReference type="PANTHER" id="PTHR43073">
    <property type="entry name" value="DIHYDROPYRIMIDINE DEHYDROGENASE [NADP(+)]"/>
    <property type="match status" value="1"/>
</dbReference>
<dbReference type="InterPro" id="IPR017900">
    <property type="entry name" value="4Fe4S_Fe_S_CS"/>
</dbReference>
<feature type="region of interest" description="Disordered" evidence="2">
    <location>
        <begin position="1"/>
        <end position="23"/>
    </location>
</feature>
<dbReference type="GO" id="GO:0006210">
    <property type="term" value="P:thymine catabolic process"/>
    <property type="evidence" value="ECO:0007669"/>
    <property type="project" value="TreeGrafter"/>
</dbReference>
<dbReference type="OrthoDB" id="4327079at2759"/>
<dbReference type="GO" id="GO:0005829">
    <property type="term" value="C:cytosol"/>
    <property type="evidence" value="ECO:0007669"/>
    <property type="project" value="TreeGrafter"/>
</dbReference>
<evidence type="ECO:0000256" key="1">
    <source>
        <dbReference type="ARBA" id="ARBA00023002"/>
    </source>
</evidence>
<dbReference type="GO" id="GO:0002058">
    <property type="term" value="F:uracil binding"/>
    <property type="evidence" value="ECO:0007669"/>
    <property type="project" value="TreeGrafter"/>
</dbReference>
<proteinExistence type="predicted"/>
<dbReference type="Proteomes" id="UP000194236">
    <property type="component" value="Unassembled WGS sequence"/>
</dbReference>
<feature type="non-terminal residue" evidence="4">
    <location>
        <position position="1"/>
    </location>
</feature>
<dbReference type="SUPFAM" id="SSF54862">
    <property type="entry name" value="4Fe-4S ferredoxins"/>
    <property type="match status" value="1"/>
</dbReference>
<dbReference type="PROSITE" id="PS00198">
    <property type="entry name" value="4FE4S_FER_1"/>
    <property type="match status" value="1"/>
</dbReference>
<dbReference type="AlphaFoldDB" id="A0A1Y3B259"/>
<dbReference type="EMBL" id="MUJZ01049315">
    <property type="protein sequence ID" value="OTF73953.1"/>
    <property type="molecule type" value="Genomic_DNA"/>
</dbReference>
<keyword evidence="1" id="KW-0560">Oxidoreductase</keyword>
<organism evidence="4 5">
    <name type="scientific">Euroglyphus maynei</name>
    <name type="common">Mayne's house dust mite</name>
    <dbReference type="NCBI Taxonomy" id="6958"/>
    <lineage>
        <taxon>Eukaryota</taxon>
        <taxon>Metazoa</taxon>
        <taxon>Ecdysozoa</taxon>
        <taxon>Arthropoda</taxon>
        <taxon>Chelicerata</taxon>
        <taxon>Arachnida</taxon>
        <taxon>Acari</taxon>
        <taxon>Acariformes</taxon>
        <taxon>Sarcoptiformes</taxon>
        <taxon>Astigmata</taxon>
        <taxon>Psoroptidia</taxon>
        <taxon>Analgoidea</taxon>
        <taxon>Pyroglyphidae</taxon>
        <taxon>Pyroglyphinae</taxon>
        <taxon>Euroglyphus</taxon>
    </lineage>
</organism>
<gene>
    <name evidence="4" type="ORF">BLA29_013509</name>
</gene>
<feature type="domain" description="4Fe-4S ferredoxin-type" evidence="3">
    <location>
        <begin position="64"/>
        <end position="96"/>
    </location>
</feature>
<dbReference type="Gene3D" id="3.30.70.20">
    <property type="match status" value="1"/>
</dbReference>
<protein>
    <recommendedName>
        <fullName evidence="3">4Fe-4S ferredoxin-type domain-containing protein</fullName>
    </recommendedName>
</protein>
<dbReference type="GO" id="GO:0017113">
    <property type="term" value="F:dihydropyrimidine dehydrogenase (NADP+) activity"/>
    <property type="evidence" value="ECO:0007669"/>
    <property type="project" value="TreeGrafter"/>
</dbReference>
<keyword evidence="5" id="KW-1185">Reference proteome</keyword>
<sequence>KWNFQSPPTPIHQKGKPIPGRTFTESTLRRNKEKISSIIKLKDLIGYSLPKIGTFNQLNIAEQKVALINEDMCINCGKCYMTCNDSGYQAIKFDANTHLPKVTEDCTGCTLCYSVCPIIDCIEMVPKLRPHKIKRGISPVK</sequence>